<dbReference type="RefSeq" id="WP_252773447.1">
    <property type="nucleotide sequence ID" value="NZ_CP097122.1"/>
</dbReference>
<feature type="chain" id="PRO_5045071274" evidence="3">
    <location>
        <begin position="31"/>
        <end position="261"/>
    </location>
</feature>
<feature type="compositionally biased region" description="Polar residues" evidence="2">
    <location>
        <begin position="104"/>
        <end position="123"/>
    </location>
</feature>
<keyword evidence="5" id="KW-1185">Reference proteome</keyword>
<evidence type="ECO:0000256" key="1">
    <source>
        <dbReference type="ARBA" id="ARBA00022729"/>
    </source>
</evidence>
<feature type="region of interest" description="Disordered" evidence="2">
    <location>
        <begin position="39"/>
        <end position="158"/>
    </location>
</feature>
<reference evidence="4" key="1">
    <citation type="submission" date="2022-05" db="EMBL/GenBank/DDBJ databases">
        <authorList>
            <person name="Oliphant S.A."/>
            <person name="Watson-Haigh N.S."/>
            <person name="Sumby K.M."/>
            <person name="Gardner J.M."/>
            <person name="Jiranek V."/>
        </authorList>
    </citation>
    <scope>NUCLEOTIDE SEQUENCE</scope>
    <source>
        <strain evidence="4">KI3_B9</strain>
    </source>
</reference>
<feature type="signal peptide" evidence="3">
    <location>
        <begin position="1"/>
        <end position="30"/>
    </location>
</feature>
<dbReference type="Pfam" id="PF19258">
    <property type="entry name" value="KxYKxGKxW_sig"/>
    <property type="match status" value="1"/>
</dbReference>
<dbReference type="Gene3D" id="2.60.120.200">
    <property type="match status" value="1"/>
</dbReference>
<evidence type="ECO:0000256" key="2">
    <source>
        <dbReference type="SAM" id="MobiDB-lite"/>
    </source>
</evidence>
<sequence length="261" mass="27511">MDYEQQTYKLYKAKKLWVTALAGARMFAIAGVHQQAQADDVSSSQTATKSVDTENTSDSTAQQSQTASSQVESTASTDSQSAVAQGLNPQSTTSQNTVSQSASIQENTNNNDTSATGSGQGQDTSSATSESTTQSQTQQEGSTAASNSSQSSQTQSTLDFRDASDAALGTSQPVTDDNLSVTVTKNNFLQWFKLNGSATYDADTNTTTLTTDQGELKGNISLNTRINANDAFELHGTINLGSKLQNYAGADGIGIAFHHWD</sequence>
<name>A0ABY5BYN9_9LACO</name>
<organism evidence="4 5">
    <name type="scientific">Fructobacillus americanaquae</name>
    <dbReference type="NCBI Taxonomy" id="2940302"/>
    <lineage>
        <taxon>Bacteria</taxon>
        <taxon>Bacillati</taxon>
        <taxon>Bacillota</taxon>
        <taxon>Bacilli</taxon>
        <taxon>Lactobacillales</taxon>
        <taxon>Lactobacillaceae</taxon>
        <taxon>Fructobacillus</taxon>
    </lineage>
</organism>
<keyword evidence="1 3" id="KW-0732">Signal</keyword>
<evidence type="ECO:0000256" key="3">
    <source>
        <dbReference type="SAM" id="SignalP"/>
    </source>
</evidence>
<evidence type="ECO:0000313" key="5">
    <source>
        <dbReference type="Proteomes" id="UP001056093"/>
    </source>
</evidence>
<feature type="compositionally biased region" description="Low complexity" evidence="2">
    <location>
        <begin position="56"/>
        <end position="77"/>
    </location>
</feature>
<protein>
    <submittedName>
        <fullName evidence="4">KxYKxGKxW signal peptide domain-containing protein</fullName>
    </submittedName>
</protein>
<dbReference type="EMBL" id="CP097122">
    <property type="protein sequence ID" value="USS91626.1"/>
    <property type="molecule type" value="Genomic_DNA"/>
</dbReference>
<evidence type="ECO:0000313" key="4">
    <source>
        <dbReference type="EMBL" id="USS91626.1"/>
    </source>
</evidence>
<accession>A0ABY5BYN9</accession>
<proteinExistence type="predicted"/>
<dbReference type="InterPro" id="IPR022263">
    <property type="entry name" value="KxYKxGKxW"/>
</dbReference>
<gene>
    <name evidence="4" type="ORF">M3M36_04680</name>
</gene>
<feature type="compositionally biased region" description="Low complexity" evidence="2">
    <location>
        <begin position="124"/>
        <end position="157"/>
    </location>
</feature>
<feature type="compositionally biased region" description="Low complexity" evidence="2">
    <location>
        <begin position="90"/>
        <end position="103"/>
    </location>
</feature>
<dbReference type="NCBIfam" id="TIGR03715">
    <property type="entry name" value="KxYKxGKxW"/>
    <property type="match status" value="1"/>
</dbReference>
<dbReference type="Proteomes" id="UP001056093">
    <property type="component" value="Chromosome"/>
</dbReference>
<feature type="compositionally biased region" description="Polar residues" evidence="2">
    <location>
        <begin position="78"/>
        <end position="89"/>
    </location>
</feature>